<organism evidence="2">
    <name type="scientific">Arundo donax</name>
    <name type="common">Giant reed</name>
    <name type="synonym">Donax arundinaceus</name>
    <dbReference type="NCBI Taxonomy" id="35708"/>
    <lineage>
        <taxon>Eukaryota</taxon>
        <taxon>Viridiplantae</taxon>
        <taxon>Streptophyta</taxon>
        <taxon>Embryophyta</taxon>
        <taxon>Tracheophyta</taxon>
        <taxon>Spermatophyta</taxon>
        <taxon>Magnoliopsida</taxon>
        <taxon>Liliopsida</taxon>
        <taxon>Poales</taxon>
        <taxon>Poaceae</taxon>
        <taxon>PACMAD clade</taxon>
        <taxon>Arundinoideae</taxon>
        <taxon>Arundineae</taxon>
        <taxon>Arundo</taxon>
    </lineage>
</organism>
<dbReference type="EMBL" id="GBRH01160907">
    <property type="protein sequence ID" value="JAE36989.1"/>
    <property type="molecule type" value="Transcribed_RNA"/>
</dbReference>
<keyword evidence="1" id="KW-1133">Transmembrane helix</keyword>
<reference evidence="2" key="2">
    <citation type="journal article" date="2015" name="Data Brief">
        <title>Shoot transcriptome of the giant reed, Arundo donax.</title>
        <authorList>
            <person name="Barrero R.A."/>
            <person name="Guerrero F.D."/>
            <person name="Moolhuijzen P."/>
            <person name="Goolsby J.A."/>
            <person name="Tidwell J."/>
            <person name="Bellgard S.E."/>
            <person name="Bellgard M.I."/>
        </authorList>
    </citation>
    <scope>NUCLEOTIDE SEQUENCE</scope>
    <source>
        <tissue evidence="2">Shoot tissue taken approximately 20 cm above the soil surface</tissue>
    </source>
</reference>
<dbReference type="AlphaFoldDB" id="A0A0A9HMC3"/>
<evidence type="ECO:0000313" key="2">
    <source>
        <dbReference type="EMBL" id="JAE36989.1"/>
    </source>
</evidence>
<name>A0A0A9HMC3_ARUDO</name>
<protein>
    <submittedName>
        <fullName evidence="2">Uncharacterized protein</fullName>
    </submittedName>
</protein>
<sequence length="49" mass="5566">MTELCWNPGQDGLFLVCWTIQSYVTWLFNLLSSWGSLCIQSVQDQVAAI</sequence>
<reference evidence="2" key="1">
    <citation type="submission" date="2014-09" db="EMBL/GenBank/DDBJ databases">
        <authorList>
            <person name="Magalhaes I.L.F."/>
            <person name="Oliveira U."/>
            <person name="Santos F.R."/>
            <person name="Vidigal T.H.D.A."/>
            <person name="Brescovit A.D."/>
            <person name="Santos A.J."/>
        </authorList>
    </citation>
    <scope>NUCLEOTIDE SEQUENCE</scope>
    <source>
        <tissue evidence="2">Shoot tissue taken approximately 20 cm above the soil surface</tissue>
    </source>
</reference>
<proteinExistence type="predicted"/>
<feature type="transmembrane region" description="Helical" evidence="1">
    <location>
        <begin position="12"/>
        <end position="31"/>
    </location>
</feature>
<accession>A0A0A9HMC3</accession>
<keyword evidence="1" id="KW-0472">Membrane</keyword>
<evidence type="ECO:0000256" key="1">
    <source>
        <dbReference type="SAM" id="Phobius"/>
    </source>
</evidence>
<keyword evidence="1" id="KW-0812">Transmembrane</keyword>